<evidence type="ECO:0000256" key="2">
    <source>
        <dbReference type="ARBA" id="ARBA00008333"/>
    </source>
</evidence>
<evidence type="ECO:0000256" key="3">
    <source>
        <dbReference type="ARBA" id="ARBA00022617"/>
    </source>
</evidence>
<dbReference type="GO" id="GO:0015093">
    <property type="term" value="F:ferrous iron transmembrane transporter activity"/>
    <property type="evidence" value="ECO:0007669"/>
    <property type="project" value="TreeGrafter"/>
</dbReference>
<dbReference type="PROSITE" id="PS51007">
    <property type="entry name" value="CYTC"/>
    <property type="match status" value="1"/>
</dbReference>
<evidence type="ECO:0000256" key="1">
    <source>
        <dbReference type="ARBA" id="ARBA00004141"/>
    </source>
</evidence>
<dbReference type="InterPro" id="IPR009056">
    <property type="entry name" value="Cyt_c-like_dom"/>
</dbReference>
<organism evidence="13 14">
    <name type="scientific">Corallococcus carmarthensis</name>
    <dbReference type="NCBI Taxonomy" id="2316728"/>
    <lineage>
        <taxon>Bacteria</taxon>
        <taxon>Pseudomonadati</taxon>
        <taxon>Myxococcota</taxon>
        <taxon>Myxococcia</taxon>
        <taxon>Myxococcales</taxon>
        <taxon>Cystobacterineae</taxon>
        <taxon>Myxococcaceae</taxon>
        <taxon>Corallococcus</taxon>
    </lineage>
</organism>
<evidence type="ECO:0000313" key="14">
    <source>
        <dbReference type="Proteomes" id="UP000268313"/>
    </source>
</evidence>
<evidence type="ECO:0000313" key="13">
    <source>
        <dbReference type="EMBL" id="RKH00176.1"/>
    </source>
</evidence>
<keyword evidence="5 9" id="KW-0479">Metal-binding</keyword>
<feature type="chain" id="PRO_5017315816" evidence="11">
    <location>
        <begin position="22"/>
        <end position="626"/>
    </location>
</feature>
<evidence type="ECO:0000256" key="4">
    <source>
        <dbReference type="ARBA" id="ARBA00022692"/>
    </source>
</evidence>
<feature type="transmembrane region" description="Helical" evidence="10">
    <location>
        <begin position="398"/>
        <end position="416"/>
    </location>
</feature>
<feature type="transmembrane region" description="Helical" evidence="10">
    <location>
        <begin position="468"/>
        <end position="486"/>
    </location>
</feature>
<evidence type="ECO:0000259" key="12">
    <source>
        <dbReference type="PROSITE" id="PS51007"/>
    </source>
</evidence>
<proteinExistence type="inferred from homology"/>
<feature type="transmembrane region" description="Helical" evidence="10">
    <location>
        <begin position="428"/>
        <end position="448"/>
    </location>
</feature>
<keyword evidence="7 9" id="KW-0408">Iron</keyword>
<evidence type="ECO:0000256" key="8">
    <source>
        <dbReference type="ARBA" id="ARBA00023136"/>
    </source>
</evidence>
<evidence type="ECO:0000256" key="11">
    <source>
        <dbReference type="SAM" id="SignalP"/>
    </source>
</evidence>
<keyword evidence="8 10" id="KW-0472">Membrane</keyword>
<sequence>MKHAASLTLCLLLALSSSARAEAPASDEGRTWHRLVGILQYLQADYPAAVSTQSEFELTEQKSFAAEALAAAKDLGPAAATFVPRVEAIQARVNAAADPEGVSRDCGELVESLVLAGGLARSPRVAPDLEHGKKLFQANCTACHGAEGKADVSIAATMEPRPANFHDPELMEDGLTPYKAFNTTSFGVPGTAMPAFPTLTEDDRWSLAFFVFTLRQPPCQGEPPNASLERLATSTDAELAKAYGADKVACLRRNMPDTDEEKVLLNARAAVGHALRLGADGDYAAAKTALLDAYLNGLEPVEPKLRGRDPELTQKLEEAFLQARLAAERKSPHLQDEGRELLSLLDQARKSTGSTTDILSVMWLTLLILLREGFEATIIVTALLAALKKMKAMDQVRVVHAGWVSALFAGALAYIVGRKLLAGAQREWMEGVTALVAVAMLLYAALWLNARANVSHFMGELRQKMQGALGRGSTFGLFAIAFTSVLRESFETAIFLQGLAVDSAAGVAWGVVAGIVALALLVLFINRMGYRLPMKTLFNISTGVLVVTAVMLLGKGIHSLQEVGALPLVPVRFLYVDMLGIYPDALSLVPQALLAVAPLLYRVLRRRSRVETPASGDGATPTPPLR</sequence>
<dbReference type="RefSeq" id="WP_120604967.1">
    <property type="nucleotide sequence ID" value="NZ_RAWE01000098.1"/>
</dbReference>
<dbReference type="InterPro" id="IPR004923">
    <property type="entry name" value="FTR1/Fip1/EfeU"/>
</dbReference>
<feature type="transmembrane region" description="Helical" evidence="10">
    <location>
        <begin position="506"/>
        <end position="525"/>
    </location>
</feature>
<name>A0A3A8JYC0_9BACT</name>
<feature type="transmembrane region" description="Helical" evidence="10">
    <location>
        <begin position="580"/>
        <end position="601"/>
    </location>
</feature>
<dbReference type="GO" id="GO:0009055">
    <property type="term" value="F:electron transfer activity"/>
    <property type="evidence" value="ECO:0007669"/>
    <property type="project" value="InterPro"/>
</dbReference>
<feature type="transmembrane region" description="Helical" evidence="10">
    <location>
        <begin position="537"/>
        <end position="560"/>
    </location>
</feature>
<comment type="caution">
    <text evidence="13">The sequence shown here is derived from an EMBL/GenBank/DDBJ whole genome shotgun (WGS) entry which is preliminary data.</text>
</comment>
<comment type="subcellular location">
    <subcellularLocation>
        <location evidence="1">Membrane</location>
        <topology evidence="1">Multi-pass membrane protein</topology>
    </subcellularLocation>
</comment>
<dbReference type="EMBL" id="RAWE01000098">
    <property type="protein sequence ID" value="RKH00176.1"/>
    <property type="molecule type" value="Genomic_DNA"/>
</dbReference>
<dbReference type="Pfam" id="PF00034">
    <property type="entry name" value="Cytochrom_C"/>
    <property type="match status" value="1"/>
</dbReference>
<evidence type="ECO:0000256" key="6">
    <source>
        <dbReference type="ARBA" id="ARBA00022989"/>
    </source>
</evidence>
<feature type="signal peptide" evidence="11">
    <location>
        <begin position="1"/>
        <end position="21"/>
    </location>
</feature>
<feature type="domain" description="Cytochrome c" evidence="12">
    <location>
        <begin position="127"/>
        <end position="215"/>
    </location>
</feature>
<keyword evidence="14" id="KW-1185">Reference proteome</keyword>
<dbReference type="Pfam" id="PF03239">
    <property type="entry name" value="FTR1"/>
    <property type="match status" value="1"/>
</dbReference>
<dbReference type="GO" id="GO:0020037">
    <property type="term" value="F:heme binding"/>
    <property type="evidence" value="ECO:0007669"/>
    <property type="project" value="InterPro"/>
</dbReference>
<feature type="transmembrane region" description="Helical" evidence="10">
    <location>
        <begin position="361"/>
        <end position="386"/>
    </location>
</feature>
<dbReference type="PANTHER" id="PTHR31632">
    <property type="entry name" value="IRON TRANSPORTER FTH1"/>
    <property type="match status" value="1"/>
</dbReference>
<dbReference type="OrthoDB" id="9765171at2"/>
<accession>A0A3A8JYC0</accession>
<gene>
    <name evidence="13" type="ORF">D7X32_24365</name>
</gene>
<dbReference type="SUPFAM" id="SSF46626">
    <property type="entry name" value="Cytochrome c"/>
    <property type="match status" value="1"/>
</dbReference>
<dbReference type="Proteomes" id="UP000268313">
    <property type="component" value="Unassembled WGS sequence"/>
</dbReference>
<reference evidence="14" key="1">
    <citation type="submission" date="2018-09" db="EMBL/GenBank/DDBJ databases">
        <authorList>
            <person name="Livingstone P.G."/>
            <person name="Whitworth D.E."/>
        </authorList>
    </citation>
    <scope>NUCLEOTIDE SEQUENCE [LARGE SCALE GENOMIC DNA]</scope>
    <source>
        <strain evidence="14">CA043D</strain>
    </source>
</reference>
<evidence type="ECO:0000256" key="10">
    <source>
        <dbReference type="SAM" id="Phobius"/>
    </source>
</evidence>
<dbReference type="AlphaFoldDB" id="A0A3A8JYC0"/>
<dbReference type="GO" id="GO:0046872">
    <property type="term" value="F:metal ion binding"/>
    <property type="evidence" value="ECO:0007669"/>
    <property type="project" value="UniProtKB-KW"/>
</dbReference>
<dbReference type="Gene3D" id="1.10.760.10">
    <property type="entry name" value="Cytochrome c-like domain"/>
    <property type="match status" value="1"/>
</dbReference>
<evidence type="ECO:0000256" key="5">
    <source>
        <dbReference type="ARBA" id="ARBA00022723"/>
    </source>
</evidence>
<comment type="similarity">
    <text evidence="2">Belongs to the oxidase-dependent Fe transporter (OFeT) (TC 9.A.10.1) family.</text>
</comment>
<dbReference type="PANTHER" id="PTHR31632:SF2">
    <property type="entry name" value="PLASMA MEMBRANE IRON PERMEASE"/>
    <property type="match status" value="1"/>
</dbReference>
<keyword evidence="6 10" id="KW-1133">Transmembrane helix</keyword>
<dbReference type="GO" id="GO:0033573">
    <property type="term" value="C:high-affinity iron permease complex"/>
    <property type="evidence" value="ECO:0007669"/>
    <property type="project" value="InterPro"/>
</dbReference>
<keyword evidence="11" id="KW-0732">Signal</keyword>
<protein>
    <submittedName>
        <fullName evidence="13">Cytochrome C</fullName>
    </submittedName>
</protein>
<keyword evidence="4 10" id="KW-0812">Transmembrane</keyword>
<evidence type="ECO:0000256" key="9">
    <source>
        <dbReference type="PROSITE-ProRule" id="PRU00433"/>
    </source>
</evidence>
<dbReference type="InterPro" id="IPR036909">
    <property type="entry name" value="Cyt_c-like_dom_sf"/>
</dbReference>
<evidence type="ECO:0000256" key="7">
    <source>
        <dbReference type="ARBA" id="ARBA00023004"/>
    </source>
</evidence>
<keyword evidence="3 9" id="KW-0349">Heme</keyword>